<protein>
    <submittedName>
        <fullName evidence="1">Membrane-bound transcription factor site-1 protease</fullName>
    </submittedName>
</protein>
<sequence>MSESWHLSDGTRVLKKCHSINRCRQLEFPFSPNVLKMPDITEIRCNIEVHEQIQHNYDISEKFSDFHDYEFQETCNDYICPNSELDISNKNFDESLENISLGQNFETDDGYKFSRIAGHHVEVHYELVIHNELSEKYCPNVQFIDVLELYLNYKKNVCDAVA</sequence>
<dbReference type="OrthoDB" id="6436414at2759"/>
<keyword evidence="1" id="KW-0645">Protease</keyword>
<dbReference type="GO" id="GO:0006508">
    <property type="term" value="P:proteolysis"/>
    <property type="evidence" value="ECO:0007669"/>
    <property type="project" value="UniProtKB-KW"/>
</dbReference>
<dbReference type="EMBL" id="BMAV01005923">
    <property type="protein sequence ID" value="GFY47375.1"/>
    <property type="molecule type" value="Genomic_DNA"/>
</dbReference>
<proteinExistence type="predicted"/>
<organism evidence="1 2">
    <name type="scientific">Trichonephila inaurata madagascariensis</name>
    <dbReference type="NCBI Taxonomy" id="2747483"/>
    <lineage>
        <taxon>Eukaryota</taxon>
        <taxon>Metazoa</taxon>
        <taxon>Ecdysozoa</taxon>
        <taxon>Arthropoda</taxon>
        <taxon>Chelicerata</taxon>
        <taxon>Arachnida</taxon>
        <taxon>Araneae</taxon>
        <taxon>Araneomorphae</taxon>
        <taxon>Entelegynae</taxon>
        <taxon>Araneoidea</taxon>
        <taxon>Nephilidae</taxon>
        <taxon>Trichonephila</taxon>
        <taxon>Trichonephila inaurata</taxon>
    </lineage>
</organism>
<evidence type="ECO:0000313" key="1">
    <source>
        <dbReference type="EMBL" id="GFY47375.1"/>
    </source>
</evidence>
<comment type="caution">
    <text evidence="1">The sequence shown here is derived from an EMBL/GenBank/DDBJ whole genome shotgun (WGS) entry which is preliminary data.</text>
</comment>
<dbReference type="Proteomes" id="UP000886998">
    <property type="component" value="Unassembled WGS sequence"/>
</dbReference>
<name>A0A8X6X5N9_9ARAC</name>
<gene>
    <name evidence="1" type="primary">Mbtps1</name>
    <name evidence="1" type="ORF">TNIN_249161</name>
</gene>
<evidence type="ECO:0000313" key="2">
    <source>
        <dbReference type="Proteomes" id="UP000886998"/>
    </source>
</evidence>
<keyword evidence="2" id="KW-1185">Reference proteome</keyword>
<dbReference type="AlphaFoldDB" id="A0A8X6X5N9"/>
<reference evidence="1" key="1">
    <citation type="submission" date="2020-08" db="EMBL/GenBank/DDBJ databases">
        <title>Multicomponent nature underlies the extraordinary mechanical properties of spider dragline silk.</title>
        <authorList>
            <person name="Kono N."/>
            <person name="Nakamura H."/>
            <person name="Mori M."/>
            <person name="Yoshida Y."/>
            <person name="Ohtoshi R."/>
            <person name="Malay A.D."/>
            <person name="Moran D.A.P."/>
            <person name="Tomita M."/>
            <person name="Numata K."/>
            <person name="Arakawa K."/>
        </authorList>
    </citation>
    <scope>NUCLEOTIDE SEQUENCE</scope>
</reference>
<keyword evidence="1" id="KW-0378">Hydrolase</keyword>
<dbReference type="GO" id="GO:0008233">
    <property type="term" value="F:peptidase activity"/>
    <property type="evidence" value="ECO:0007669"/>
    <property type="project" value="UniProtKB-KW"/>
</dbReference>
<accession>A0A8X6X5N9</accession>